<comment type="caution">
    <text evidence="2">The sequence shown here is derived from an EMBL/GenBank/DDBJ whole genome shotgun (WGS) entry which is preliminary data.</text>
</comment>
<keyword evidence="3" id="KW-1185">Reference proteome</keyword>
<feature type="signal peptide" evidence="1">
    <location>
        <begin position="1"/>
        <end position="21"/>
    </location>
</feature>
<organism evidence="2 3">
    <name type="scientific">Popillia japonica</name>
    <name type="common">Japanese beetle</name>
    <dbReference type="NCBI Taxonomy" id="7064"/>
    <lineage>
        <taxon>Eukaryota</taxon>
        <taxon>Metazoa</taxon>
        <taxon>Ecdysozoa</taxon>
        <taxon>Arthropoda</taxon>
        <taxon>Hexapoda</taxon>
        <taxon>Insecta</taxon>
        <taxon>Pterygota</taxon>
        <taxon>Neoptera</taxon>
        <taxon>Endopterygota</taxon>
        <taxon>Coleoptera</taxon>
        <taxon>Polyphaga</taxon>
        <taxon>Scarabaeiformia</taxon>
        <taxon>Scarabaeidae</taxon>
        <taxon>Rutelinae</taxon>
        <taxon>Popillia</taxon>
    </lineage>
</organism>
<feature type="chain" id="PRO_5044024874" evidence="1">
    <location>
        <begin position="22"/>
        <end position="310"/>
    </location>
</feature>
<protein>
    <submittedName>
        <fullName evidence="2">Uncharacterized protein</fullName>
    </submittedName>
</protein>
<evidence type="ECO:0000313" key="2">
    <source>
        <dbReference type="EMBL" id="KAK9700816.1"/>
    </source>
</evidence>
<dbReference type="AlphaFoldDB" id="A0AAW1JCE4"/>
<evidence type="ECO:0000313" key="3">
    <source>
        <dbReference type="Proteomes" id="UP001458880"/>
    </source>
</evidence>
<dbReference type="Proteomes" id="UP001458880">
    <property type="component" value="Unassembled WGS sequence"/>
</dbReference>
<accession>A0AAW1JCE4</accession>
<proteinExistence type="predicted"/>
<reference evidence="2 3" key="1">
    <citation type="journal article" date="2024" name="BMC Genomics">
        <title>De novo assembly and annotation of Popillia japonica's genome with initial clues to its potential as an invasive pest.</title>
        <authorList>
            <person name="Cucini C."/>
            <person name="Boschi S."/>
            <person name="Funari R."/>
            <person name="Cardaioli E."/>
            <person name="Iannotti N."/>
            <person name="Marturano G."/>
            <person name="Paoli F."/>
            <person name="Bruttini M."/>
            <person name="Carapelli A."/>
            <person name="Frati F."/>
            <person name="Nardi F."/>
        </authorList>
    </citation>
    <scope>NUCLEOTIDE SEQUENCE [LARGE SCALE GENOMIC DNA]</scope>
    <source>
        <strain evidence="2">DMR45628</strain>
    </source>
</reference>
<keyword evidence="1" id="KW-0732">Signal</keyword>
<sequence>MVHKYFIFVVCFNFLSNKALSEETTLPRYGQNLHQFIKTEIIDLPDDTSGQQTPFITPLDWYPRYPNNGNIQVDPPRNKRPQPVQGLKSGITNGNKVQSPMPYYPRPLAYRPFYPSQYIRSYYPSLYNQFPNGFYVIPDTEDVSALSKGSLNTMANQPPKVVVNTERNRINIQQPIKNIIRSNQAAQPNNFHIFNHTNIGEKKTFVSHLELKPVSTKFTRYNNPDGKMYVKIISTDSNGEQKVTENEYNGNIDLKINNGVLETPGSKNTSVVKEIKPATVDEDPNSIMVERKAEQSTETGEPVDINSWIY</sequence>
<dbReference type="EMBL" id="JASPKY010000429">
    <property type="protein sequence ID" value="KAK9700816.1"/>
    <property type="molecule type" value="Genomic_DNA"/>
</dbReference>
<evidence type="ECO:0000256" key="1">
    <source>
        <dbReference type="SAM" id="SignalP"/>
    </source>
</evidence>
<name>A0AAW1JCE4_POPJA</name>
<gene>
    <name evidence="2" type="ORF">QE152_g30996</name>
</gene>